<reference evidence="1 2" key="1">
    <citation type="submission" date="2024-02" db="EMBL/GenBank/DDBJ databases">
        <title>Haloferula sargassicola NBRC 104335.</title>
        <authorList>
            <person name="Ichikawa N."/>
            <person name="Katano-Makiyama Y."/>
            <person name="Hidaka K."/>
        </authorList>
    </citation>
    <scope>NUCLEOTIDE SEQUENCE [LARGE SCALE GENOMIC DNA]</scope>
    <source>
        <strain evidence="1 2">NBRC 104335</strain>
    </source>
</reference>
<dbReference type="SUPFAM" id="SSF55961">
    <property type="entry name" value="Bet v1-like"/>
    <property type="match status" value="1"/>
</dbReference>
<organism evidence="1 2">
    <name type="scientific">Haloferula sargassicola</name>
    <dbReference type="NCBI Taxonomy" id="490096"/>
    <lineage>
        <taxon>Bacteria</taxon>
        <taxon>Pseudomonadati</taxon>
        <taxon>Verrucomicrobiota</taxon>
        <taxon>Verrucomicrobiia</taxon>
        <taxon>Verrucomicrobiales</taxon>
        <taxon>Verrucomicrobiaceae</taxon>
        <taxon>Haloferula</taxon>
    </lineage>
</organism>
<evidence type="ECO:0000313" key="2">
    <source>
        <dbReference type="Proteomes" id="UP001476282"/>
    </source>
</evidence>
<dbReference type="RefSeq" id="WP_353567610.1">
    <property type="nucleotide sequence ID" value="NZ_BAABRI010000015.1"/>
</dbReference>
<keyword evidence="2" id="KW-1185">Reference proteome</keyword>
<proteinExistence type="predicted"/>
<dbReference type="Proteomes" id="UP001476282">
    <property type="component" value="Unassembled WGS sequence"/>
</dbReference>
<dbReference type="EMBL" id="BAABRI010000015">
    <property type="protein sequence ID" value="GAA5483498.1"/>
    <property type="molecule type" value="Genomic_DNA"/>
</dbReference>
<dbReference type="Gene3D" id="3.30.530.20">
    <property type="match status" value="1"/>
</dbReference>
<accession>A0ABP9UUG0</accession>
<name>A0ABP9UUG0_9BACT</name>
<dbReference type="InterPro" id="IPR023393">
    <property type="entry name" value="START-like_dom_sf"/>
</dbReference>
<protein>
    <recommendedName>
        <fullName evidence="3">Ligand-binding SRPBCC domain-containing protein</fullName>
    </recommendedName>
</protein>
<dbReference type="CDD" id="cd07820">
    <property type="entry name" value="SRPBCC_3"/>
    <property type="match status" value="1"/>
</dbReference>
<comment type="caution">
    <text evidence="1">The sequence shown here is derived from an EMBL/GenBank/DDBJ whole genome shotgun (WGS) entry which is preliminary data.</text>
</comment>
<evidence type="ECO:0000313" key="1">
    <source>
        <dbReference type="EMBL" id="GAA5483498.1"/>
    </source>
</evidence>
<gene>
    <name evidence="1" type="ORF">Hsar01_02731</name>
</gene>
<evidence type="ECO:0008006" key="3">
    <source>
        <dbReference type="Google" id="ProtNLM"/>
    </source>
</evidence>
<sequence>MMKVHILEQTQRLAIPLDAAWAFFSSPRNLDEITPPELGFRIESCRSDTMHEGQIITYKVMAFPGIWLPWVTEIKAVEEGRSFIDEQRSGPYAFWHHRHTFEEIEGGVEMTDLVHYALPFWPVGELAHGLLVRPKLERIFSFRRKSLGERFGEIG</sequence>